<reference evidence="13" key="2">
    <citation type="submission" date="2025-08" db="UniProtKB">
        <authorList>
            <consortium name="Ensembl"/>
        </authorList>
    </citation>
    <scope>IDENTIFICATION</scope>
</reference>
<evidence type="ECO:0000313" key="14">
    <source>
        <dbReference type="Proteomes" id="UP000694620"/>
    </source>
</evidence>
<comment type="subcellular location">
    <subcellularLocation>
        <location evidence="1">Cytoplasm</location>
    </subcellularLocation>
</comment>
<dbReference type="AlphaFoldDB" id="A0A8C4RR79"/>
<dbReference type="FunFam" id="1.10.8.270:FF:000001">
    <property type="entry name" value="TBC1 domain family member 1"/>
    <property type="match status" value="1"/>
</dbReference>
<evidence type="ECO:0000256" key="4">
    <source>
        <dbReference type="ARBA" id="ARBA00022490"/>
    </source>
</evidence>
<name>A0A8C4RR79_ERPCA</name>
<dbReference type="Gene3D" id="1.10.10.2750">
    <property type="match status" value="1"/>
</dbReference>
<dbReference type="Gene3D" id="1.10.8.270">
    <property type="entry name" value="putative rabgap domain of human tbc1 domain family member 14 like domains"/>
    <property type="match status" value="1"/>
</dbReference>
<gene>
    <name evidence="13" type="primary">TBC1D1</name>
</gene>
<dbReference type="InterPro" id="IPR000195">
    <property type="entry name" value="Rab-GAP-TBC_dom"/>
</dbReference>
<dbReference type="Pfam" id="PF00640">
    <property type="entry name" value="PID"/>
    <property type="match status" value="1"/>
</dbReference>
<dbReference type="GO" id="GO:0005737">
    <property type="term" value="C:cytoplasm"/>
    <property type="evidence" value="ECO:0007669"/>
    <property type="project" value="UniProtKB-SubCell"/>
</dbReference>
<dbReference type="InterPro" id="IPR006020">
    <property type="entry name" value="PTB/PI_dom"/>
</dbReference>
<dbReference type="SMART" id="SM00462">
    <property type="entry name" value="PTB"/>
    <property type="match status" value="2"/>
</dbReference>
<dbReference type="PROSITE" id="PS01179">
    <property type="entry name" value="PID"/>
    <property type="match status" value="1"/>
</dbReference>
<organism evidence="13 14">
    <name type="scientific">Erpetoichthys calabaricus</name>
    <name type="common">Rope fish</name>
    <name type="synonym">Calamoichthys calabaricus</name>
    <dbReference type="NCBI Taxonomy" id="27687"/>
    <lineage>
        <taxon>Eukaryota</taxon>
        <taxon>Metazoa</taxon>
        <taxon>Chordata</taxon>
        <taxon>Craniata</taxon>
        <taxon>Vertebrata</taxon>
        <taxon>Euteleostomi</taxon>
        <taxon>Actinopterygii</taxon>
        <taxon>Polypteriformes</taxon>
        <taxon>Polypteridae</taxon>
        <taxon>Erpetoichthys</taxon>
    </lineage>
</organism>
<dbReference type="InterPro" id="IPR035969">
    <property type="entry name" value="Rab-GAP_TBC_sf"/>
</dbReference>
<dbReference type="Ensembl" id="ENSECRT00000005783.1">
    <property type="protein sequence ID" value="ENSECRP00000005686.1"/>
    <property type="gene ID" value="ENSECRG00000003819.1"/>
</dbReference>
<accession>A0A8C4RR79</accession>
<evidence type="ECO:0000259" key="12">
    <source>
        <dbReference type="PROSITE" id="PS50086"/>
    </source>
</evidence>
<dbReference type="Pfam" id="PF00566">
    <property type="entry name" value="RabGAP-TBC"/>
    <property type="match status" value="1"/>
</dbReference>
<dbReference type="Gene3D" id="1.10.472.80">
    <property type="entry name" value="Ypt/Rab-GAP domain of gyp1p, domain 3"/>
    <property type="match status" value="1"/>
</dbReference>
<keyword evidence="5" id="KW-0597">Phosphoprotein</keyword>
<feature type="domain" description="Rab-GAP TBC" evidence="12">
    <location>
        <begin position="826"/>
        <end position="1020"/>
    </location>
</feature>
<dbReference type="PANTHER" id="PTHR47219:SF18">
    <property type="entry name" value="TBC1 DOMAIN FAMILY MEMBER 1 ISOFORM X1"/>
    <property type="match status" value="1"/>
</dbReference>
<dbReference type="InterPro" id="IPR050302">
    <property type="entry name" value="Rab_GAP_TBC_domain"/>
</dbReference>
<dbReference type="SUPFAM" id="SSF50729">
    <property type="entry name" value="PH domain-like"/>
    <property type="match status" value="2"/>
</dbReference>
<feature type="domain" description="PID" evidence="11">
    <location>
        <begin position="329"/>
        <end position="408"/>
    </location>
</feature>
<evidence type="ECO:0000256" key="10">
    <source>
        <dbReference type="SAM" id="MobiDB-lite"/>
    </source>
</evidence>
<reference evidence="13" key="3">
    <citation type="submission" date="2025-09" db="UniProtKB">
        <authorList>
            <consortium name="Ensembl"/>
        </authorList>
    </citation>
    <scope>IDENTIFICATION</scope>
</reference>
<feature type="region of interest" description="Disordered" evidence="10">
    <location>
        <begin position="243"/>
        <end position="271"/>
    </location>
</feature>
<dbReference type="SUPFAM" id="SSF47923">
    <property type="entry name" value="Ypt/Rab-GAP domain of gyp1p"/>
    <property type="match status" value="2"/>
</dbReference>
<dbReference type="SMART" id="SM00164">
    <property type="entry name" value="TBC"/>
    <property type="match status" value="1"/>
</dbReference>
<proteinExistence type="predicted"/>
<protein>
    <recommendedName>
        <fullName evidence="8">TBC1 domain family member 4</fullName>
    </recommendedName>
    <alternativeName>
        <fullName evidence="9">Akt substrate of 160 kDa</fullName>
    </alternativeName>
</protein>
<evidence type="ECO:0000256" key="5">
    <source>
        <dbReference type="ARBA" id="ARBA00022553"/>
    </source>
</evidence>
<dbReference type="InterPro" id="IPR011993">
    <property type="entry name" value="PH-like_dom_sf"/>
</dbReference>
<feature type="compositionally biased region" description="Low complexity" evidence="10">
    <location>
        <begin position="567"/>
        <end position="577"/>
    </location>
</feature>
<keyword evidence="3" id="KW-0488">Methylation</keyword>
<dbReference type="CDD" id="cd01269">
    <property type="entry name" value="PTB_TBC1D1_like"/>
    <property type="match status" value="1"/>
</dbReference>
<reference evidence="13" key="1">
    <citation type="submission" date="2021-06" db="EMBL/GenBank/DDBJ databases">
        <authorList>
            <consortium name="Wellcome Sanger Institute Data Sharing"/>
        </authorList>
    </citation>
    <scope>NUCLEOTIDE SEQUENCE [LARGE SCALE GENOMIC DNA]</scope>
</reference>
<evidence type="ECO:0000256" key="1">
    <source>
        <dbReference type="ARBA" id="ARBA00004496"/>
    </source>
</evidence>
<dbReference type="CDD" id="cd00934">
    <property type="entry name" value="PTB"/>
    <property type="match status" value="1"/>
</dbReference>
<dbReference type="Proteomes" id="UP000694620">
    <property type="component" value="Chromosome 5"/>
</dbReference>
<keyword evidence="7" id="KW-0007">Acetylation</keyword>
<evidence type="ECO:0000256" key="9">
    <source>
        <dbReference type="ARBA" id="ARBA00081861"/>
    </source>
</evidence>
<dbReference type="FunFam" id="1.10.472.80:FF:000003">
    <property type="entry name" value="Putative TBC1 domain family member 1"/>
    <property type="match status" value="1"/>
</dbReference>
<dbReference type="GeneTree" id="ENSGT00940000157949"/>
<evidence type="ECO:0000256" key="3">
    <source>
        <dbReference type="ARBA" id="ARBA00022481"/>
    </source>
</evidence>
<keyword evidence="6" id="KW-0677">Repeat</keyword>
<evidence type="ECO:0000256" key="8">
    <source>
        <dbReference type="ARBA" id="ARBA00072013"/>
    </source>
</evidence>
<dbReference type="FunFam" id="1.10.10.2750:FF:000002">
    <property type="entry name" value="TBC1 domain family member 4"/>
    <property type="match status" value="1"/>
</dbReference>
<dbReference type="GO" id="GO:0032869">
    <property type="term" value="P:cellular response to insulin stimulus"/>
    <property type="evidence" value="ECO:0007669"/>
    <property type="project" value="UniProtKB-ARBA"/>
</dbReference>
<evidence type="ECO:0000313" key="13">
    <source>
        <dbReference type="Ensembl" id="ENSECRP00000005686.1"/>
    </source>
</evidence>
<keyword evidence="4" id="KW-0963">Cytoplasm</keyword>
<keyword evidence="2" id="KW-0343">GTPase activation</keyword>
<dbReference type="PROSITE" id="PS50086">
    <property type="entry name" value="TBC_RABGAP"/>
    <property type="match status" value="1"/>
</dbReference>
<sequence length="1121" mass="127878">MDSEGICFEVKRKTNHIYPTDASSQKDNLCASPYRLQLVGSLPVHILTTMPMLPWIVADICRQSTKDKSEATRPFWVNLYISQTVVRCVLDTGCQQQWDPLHYSVVFEHSPQSIYKLIHNSNEPSYFACLIKEEVPKQPEKRSICYVFRSVEETKVPEIISTLRQAGKIARQEDAQPQIHDQDDAFAKKFEVLFCGKVTVPQKKAPPALIDECIEKFSRVCAENKDTDGASEQGQLYDQSWSLSGDEDMDSLRTSTSANNTVNSNSTDLKPVSQSCQRTAIFRKNSSLQFLPNIGENIVSTGILRKSSSVPCGILPTNIQENRTMLFTISQAHIYLISPDTKKVAIEKSFKEISFCSQGIRHVDHFGFICREPLENGNCHFVCYVFQCTNESLVDEIMMTLKQTFSVAAVQQNSRTQPEQCESCPLQCLHKLCESLEGLHPSKAKLELQRHLGKLSNKEQATIFEKISKARPKSDQKENELVMSILRSLYEEKQKSHVHSHNGDIKQGVSEDMSNELNMSAGRLRLEQLKSRAKRSLTESLEGILSRGNSKLRDRKESGESVQLDHSSSSSEFHSLSRNSSVSELHVENVEFSHLKSHGSTEDLKQLECASHEPPCQEFRRRASTFSYMPSHNQQPLPRVEEITSIPKPKLMRHYSVSTETPHKRNDIELWARAQGDSDGSPVKNRRHSWRQQIFLRVATPQKPCDASSRIEDATEIVPGSPLSPMCGENPLGPVIEEKKKTPQELRELWKKAILQQILLLRMEKENQKLQASETNLQTKRLKLDYEEITPCLKEVTVVWEKMLNTPGRSKVKFDMEKIHAAVGQGVPRHLRGEIWKFLAEQHQIRQQLPIKHQSKGIPYKELLKQLTSQQHAILIDLGRTFPTHPYFSVQLGAGQLSLYNLLKAYSLLDPEVGYCQGLSFVAGVLLLHMSEDDAFEKLKFLMYDMGLRKQYRPDMIILQIQMYQLSRLLHDFHKDLHNHLECHEIGPSLYAAPWFLTMFASQFPLGFVARVFDMIFLQGAEVIFKVALSLLGSHKPLILQHDNLEAIVDFIKTTLPNLGLVQMEKTINQVFKMDISKQLLAYEVEYHVIQDELMDSSLPLSDNAKMEKLERTNTNLRQQI</sequence>
<dbReference type="Pfam" id="PF11830">
    <property type="entry name" value="DUF3350"/>
    <property type="match status" value="1"/>
</dbReference>
<keyword evidence="14" id="KW-1185">Reference proteome</keyword>
<evidence type="ECO:0000256" key="2">
    <source>
        <dbReference type="ARBA" id="ARBA00022468"/>
    </source>
</evidence>
<feature type="region of interest" description="Disordered" evidence="10">
    <location>
        <begin position="548"/>
        <end position="577"/>
    </location>
</feature>
<feature type="compositionally biased region" description="Low complexity" evidence="10">
    <location>
        <begin position="254"/>
        <end position="267"/>
    </location>
</feature>
<dbReference type="GO" id="GO:0005096">
    <property type="term" value="F:GTPase activator activity"/>
    <property type="evidence" value="ECO:0007669"/>
    <property type="project" value="UniProtKB-KW"/>
</dbReference>
<evidence type="ECO:0000259" key="11">
    <source>
        <dbReference type="PROSITE" id="PS01179"/>
    </source>
</evidence>
<evidence type="ECO:0000256" key="7">
    <source>
        <dbReference type="ARBA" id="ARBA00022990"/>
    </source>
</evidence>
<evidence type="ECO:0000256" key="6">
    <source>
        <dbReference type="ARBA" id="ARBA00022737"/>
    </source>
</evidence>
<dbReference type="Gene3D" id="2.30.29.30">
    <property type="entry name" value="Pleckstrin-homology domain (PH domain)/Phosphotyrosine-binding domain (PTB)"/>
    <property type="match status" value="2"/>
</dbReference>
<dbReference type="InterPro" id="IPR021785">
    <property type="entry name" value="DUF3350"/>
</dbReference>
<dbReference type="PANTHER" id="PTHR47219">
    <property type="entry name" value="RAB GTPASE-ACTIVATING PROTEIN 1-LIKE"/>
    <property type="match status" value="1"/>
</dbReference>